<evidence type="ECO:0000256" key="5">
    <source>
        <dbReference type="ARBA" id="ARBA00022692"/>
    </source>
</evidence>
<dbReference type="Proteomes" id="UP000274504">
    <property type="component" value="Unassembled WGS sequence"/>
</dbReference>
<comment type="similarity">
    <text evidence="2">Belongs to the SEC62 family.</text>
</comment>
<dbReference type="PANTHER" id="PTHR12443">
    <property type="entry name" value="TRANSLOCATION PROTEIN SEC62"/>
    <property type="match status" value="1"/>
</dbReference>
<evidence type="ECO:0000313" key="16">
    <source>
        <dbReference type="Proteomes" id="UP000321570"/>
    </source>
</evidence>
<evidence type="ECO:0000313" key="17">
    <source>
        <dbReference type="WBParaSite" id="HDID_0000403201-mRNA-1"/>
    </source>
</evidence>
<reference evidence="14 16" key="3">
    <citation type="submission" date="2019-07" db="EMBL/GenBank/DDBJ databases">
        <authorList>
            <person name="Jastrzebski P J."/>
            <person name="Paukszto L."/>
            <person name="Jastrzebski P J."/>
        </authorList>
    </citation>
    <scope>NUCLEOTIDE SEQUENCE [LARGE SCALE GENOMIC DNA]</scope>
    <source>
        <strain evidence="14 16">WMS-il1</strain>
    </source>
</reference>
<keyword evidence="16" id="KW-1185">Reference proteome</keyword>
<keyword evidence="8 12" id="KW-1133">Transmembrane helix</keyword>
<evidence type="ECO:0000256" key="10">
    <source>
        <dbReference type="ARBA" id="ARBA00023136"/>
    </source>
</evidence>
<keyword evidence="7" id="KW-0653">Protein transport</keyword>
<dbReference type="WBParaSite" id="HDID_0000403201-mRNA-1">
    <property type="protein sequence ID" value="HDID_0000403201-mRNA-1"/>
    <property type="gene ID" value="HDID_0000403201"/>
</dbReference>
<evidence type="ECO:0000256" key="2">
    <source>
        <dbReference type="ARBA" id="ARBA00010604"/>
    </source>
</evidence>
<keyword evidence="4" id="KW-0813">Transport</keyword>
<evidence type="ECO:0000256" key="12">
    <source>
        <dbReference type="SAM" id="Phobius"/>
    </source>
</evidence>
<dbReference type="Pfam" id="PF03839">
    <property type="entry name" value="Sec62"/>
    <property type="match status" value="1"/>
</dbReference>
<evidence type="ECO:0000256" key="3">
    <source>
        <dbReference type="ARBA" id="ARBA00021257"/>
    </source>
</evidence>
<dbReference type="EMBL" id="CABIJS010000444">
    <property type="protein sequence ID" value="VUZ51566.1"/>
    <property type="molecule type" value="Genomic_DNA"/>
</dbReference>
<keyword evidence="6" id="KW-0256">Endoplasmic reticulum</keyword>
<evidence type="ECO:0000313" key="13">
    <source>
        <dbReference type="EMBL" id="VDL42722.1"/>
    </source>
</evidence>
<feature type="region of interest" description="Disordered" evidence="11">
    <location>
        <begin position="109"/>
        <end position="147"/>
    </location>
</feature>
<evidence type="ECO:0000256" key="1">
    <source>
        <dbReference type="ARBA" id="ARBA00004477"/>
    </source>
</evidence>
<evidence type="ECO:0000256" key="8">
    <source>
        <dbReference type="ARBA" id="ARBA00022989"/>
    </source>
</evidence>
<comment type="subcellular location">
    <subcellularLocation>
        <location evidence="1">Endoplasmic reticulum membrane</location>
        <topology evidence="1">Multi-pass membrane protein</topology>
    </subcellularLocation>
</comment>
<name>A0A0R3SGJ7_HYMDI</name>
<keyword evidence="5 12" id="KW-0812">Transmembrane</keyword>
<accession>A0A0R3SGJ7</accession>
<feature type="compositionally biased region" description="Low complexity" evidence="11">
    <location>
        <begin position="129"/>
        <end position="147"/>
    </location>
</feature>
<evidence type="ECO:0000313" key="14">
    <source>
        <dbReference type="EMBL" id="VUZ51566.1"/>
    </source>
</evidence>
<dbReference type="GO" id="GO:0031204">
    <property type="term" value="P:post-translational protein targeting to membrane, translocation"/>
    <property type="evidence" value="ECO:0007669"/>
    <property type="project" value="TreeGrafter"/>
</dbReference>
<gene>
    <name evidence="13" type="ORF">HDID_LOCUS4030</name>
    <name evidence="14" type="ORF">WMSIL1_LOCUS10375</name>
</gene>
<dbReference type="GO" id="GO:0005789">
    <property type="term" value="C:endoplasmic reticulum membrane"/>
    <property type="evidence" value="ECO:0007669"/>
    <property type="project" value="UniProtKB-SubCell"/>
</dbReference>
<evidence type="ECO:0000256" key="4">
    <source>
        <dbReference type="ARBA" id="ARBA00022448"/>
    </source>
</evidence>
<dbReference type="OrthoDB" id="200187at2759"/>
<evidence type="ECO:0000256" key="7">
    <source>
        <dbReference type="ARBA" id="ARBA00022927"/>
    </source>
</evidence>
<dbReference type="PANTHER" id="PTHR12443:SF9">
    <property type="entry name" value="TRANSLOCATION PROTEIN SEC62"/>
    <property type="match status" value="1"/>
</dbReference>
<proteinExistence type="inferred from homology"/>
<dbReference type="EMBL" id="UYSG01001395">
    <property type="protein sequence ID" value="VDL42722.1"/>
    <property type="molecule type" value="Genomic_DNA"/>
</dbReference>
<evidence type="ECO:0000256" key="11">
    <source>
        <dbReference type="SAM" id="MobiDB-lite"/>
    </source>
</evidence>
<keyword evidence="10 12" id="KW-0472">Membrane</keyword>
<dbReference type="InterPro" id="IPR004728">
    <property type="entry name" value="Sec62"/>
</dbReference>
<keyword evidence="9" id="KW-0811">Translocation</keyword>
<reference evidence="17" key="1">
    <citation type="submission" date="2016-04" db="UniProtKB">
        <authorList>
            <consortium name="WormBaseParasite"/>
        </authorList>
    </citation>
    <scope>IDENTIFICATION</scope>
</reference>
<feature type="transmembrane region" description="Helical" evidence="12">
    <location>
        <begin position="274"/>
        <end position="296"/>
    </location>
</feature>
<organism evidence="17">
    <name type="scientific">Hymenolepis diminuta</name>
    <name type="common">Rat tapeworm</name>
    <dbReference type="NCBI Taxonomy" id="6216"/>
    <lineage>
        <taxon>Eukaryota</taxon>
        <taxon>Metazoa</taxon>
        <taxon>Spiralia</taxon>
        <taxon>Lophotrochozoa</taxon>
        <taxon>Platyhelminthes</taxon>
        <taxon>Cestoda</taxon>
        <taxon>Eucestoda</taxon>
        <taxon>Cyclophyllidea</taxon>
        <taxon>Hymenolepididae</taxon>
        <taxon>Hymenolepis</taxon>
    </lineage>
</organism>
<reference evidence="13 15" key="2">
    <citation type="submission" date="2018-11" db="EMBL/GenBank/DDBJ databases">
        <authorList>
            <consortium name="Pathogen Informatics"/>
        </authorList>
    </citation>
    <scope>NUCLEOTIDE SEQUENCE [LARGE SCALE GENOMIC DNA]</scope>
</reference>
<evidence type="ECO:0000256" key="9">
    <source>
        <dbReference type="ARBA" id="ARBA00023010"/>
    </source>
</evidence>
<protein>
    <recommendedName>
        <fullName evidence="3">Translocation protein SEC62</fullName>
    </recommendedName>
</protein>
<dbReference type="AlphaFoldDB" id="A0A0R3SGJ7"/>
<sequence length="322" mass="36299">MDCKKRRKSKKSDAVVNEMQPTPFELEVCKYMYRKLPTKDGRLAGCLVNYFKGNEAVEFLLKSPWANPSTGKKDLKSICLSNREVAIRFMEKLIEKRLIGRALKVNRKRKDDKMTKVRKTNISKETSKKTTSSLDSESGTSSEVKCSVKSSSNESSFMSIFSSSPMSKPKKPVRLEYAADQVFSVHSELDESGAEDVYVWIYEAPPSLKTWLMGFALIALVLLFCAHPLWPSSARLGLYYVLIVGLSFIGLIVLLALVRLFIFGTIFISSLGRLQVWVFPNLFAVCGFFESFRPFYSLERVAPPTSVPSSSSDIKLEDNKTD</sequence>
<feature type="transmembrane region" description="Helical" evidence="12">
    <location>
        <begin position="211"/>
        <end position="230"/>
    </location>
</feature>
<evidence type="ECO:0000313" key="15">
    <source>
        <dbReference type="Proteomes" id="UP000274504"/>
    </source>
</evidence>
<evidence type="ECO:0000256" key="6">
    <source>
        <dbReference type="ARBA" id="ARBA00022824"/>
    </source>
</evidence>
<dbReference type="Proteomes" id="UP000321570">
    <property type="component" value="Unassembled WGS sequence"/>
</dbReference>
<feature type="transmembrane region" description="Helical" evidence="12">
    <location>
        <begin position="236"/>
        <end position="262"/>
    </location>
</feature>
<dbReference type="STRING" id="6216.A0A0R3SGJ7"/>